<feature type="transmembrane region" description="Helical" evidence="10">
    <location>
        <begin position="354"/>
        <end position="374"/>
    </location>
</feature>
<keyword evidence="8" id="KW-0902">Two-component regulatory system</keyword>
<keyword evidence="6 13" id="KW-0418">Kinase</keyword>
<evidence type="ECO:0000256" key="3">
    <source>
        <dbReference type="ARBA" id="ARBA00022553"/>
    </source>
</evidence>
<keyword evidence="10" id="KW-0812">Transmembrane</keyword>
<evidence type="ECO:0000256" key="7">
    <source>
        <dbReference type="ARBA" id="ARBA00022840"/>
    </source>
</evidence>
<comment type="catalytic activity">
    <reaction evidence="1">
        <text>ATP + protein L-histidine = ADP + protein N-phospho-L-histidine.</text>
        <dbReference type="EC" id="2.7.13.3"/>
    </reaction>
</comment>
<dbReference type="RefSeq" id="WP_190863075.1">
    <property type="nucleotide sequence ID" value="NZ_JACXIY010000019.1"/>
</dbReference>
<dbReference type="EMBL" id="JACXIY010000019">
    <property type="protein sequence ID" value="MBD2870278.1"/>
    <property type="molecule type" value="Genomic_DNA"/>
</dbReference>
<accession>A0A927CP97</accession>
<dbReference type="SMART" id="SM00387">
    <property type="entry name" value="HATPase_c"/>
    <property type="match status" value="1"/>
</dbReference>
<feature type="transmembrane region" description="Helical" evidence="10">
    <location>
        <begin position="380"/>
        <end position="399"/>
    </location>
</feature>
<dbReference type="Pfam" id="PF02518">
    <property type="entry name" value="HATPase_c"/>
    <property type="match status" value="1"/>
</dbReference>
<keyword evidence="11" id="KW-0732">Signal</keyword>
<evidence type="ECO:0000256" key="5">
    <source>
        <dbReference type="ARBA" id="ARBA00022741"/>
    </source>
</evidence>
<dbReference type="Proteomes" id="UP000632125">
    <property type="component" value="Unassembled WGS sequence"/>
</dbReference>
<evidence type="ECO:0000313" key="14">
    <source>
        <dbReference type="Proteomes" id="UP000632125"/>
    </source>
</evidence>
<dbReference type="GO" id="GO:0000155">
    <property type="term" value="F:phosphorelay sensor kinase activity"/>
    <property type="evidence" value="ECO:0007669"/>
    <property type="project" value="InterPro"/>
</dbReference>
<dbReference type="InterPro" id="IPR011623">
    <property type="entry name" value="7TMR_DISM_rcpt_extracell_dom1"/>
</dbReference>
<evidence type="ECO:0000256" key="11">
    <source>
        <dbReference type="SAM" id="SignalP"/>
    </source>
</evidence>
<keyword evidence="3" id="KW-0597">Phosphoprotein</keyword>
<evidence type="ECO:0000259" key="12">
    <source>
        <dbReference type="PROSITE" id="PS50109"/>
    </source>
</evidence>
<organism evidence="13 14">
    <name type="scientific">Paenibacillus arenilitoris</name>
    <dbReference type="NCBI Taxonomy" id="2772299"/>
    <lineage>
        <taxon>Bacteria</taxon>
        <taxon>Bacillati</taxon>
        <taxon>Bacillota</taxon>
        <taxon>Bacilli</taxon>
        <taxon>Bacillales</taxon>
        <taxon>Paenibacillaceae</taxon>
        <taxon>Paenibacillus</taxon>
    </lineage>
</organism>
<feature type="transmembrane region" description="Helical" evidence="10">
    <location>
        <begin position="232"/>
        <end position="249"/>
    </location>
</feature>
<evidence type="ECO:0000256" key="1">
    <source>
        <dbReference type="ARBA" id="ARBA00000085"/>
    </source>
</evidence>
<dbReference type="Pfam" id="PF07695">
    <property type="entry name" value="7TMR-DISM_7TM"/>
    <property type="match status" value="1"/>
</dbReference>
<dbReference type="Gene3D" id="2.60.120.260">
    <property type="entry name" value="Galactose-binding domain-like"/>
    <property type="match status" value="1"/>
</dbReference>
<feature type="transmembrane region" description="Helical" evidence="10">
    <location>
        <begin position="206"/>
        <end position="225"/>
    </location>
</feature>
<evidence type="ECO:0000256" key="6">
    <source>
        <dbReference type="ARBA" id="ARBA00022777"/>
    </source>
</evidence>
<dbReference type="CDD" id="cd00082">
    <property type="entry name" value="HisKA"/>
    <property type="match status" value="1"/>
</dbReference>
<feature type="transmembrane region" description="Helical" evidence="10">
    <location>
        <begin position="325"/>
        <end position="347"/>
    </location>
</feature>
<feature type="domain" description="Histidine kinase" evidence="12">
    <location>
        <begin position="464"/>
        <end position="695"/>
    </location>
</feature>
<keyword evidence="14" id="KW-1185">Reference proteome</keyword>
<feature type="coiled-coil region" evidence="9">
    <location>
        <begin position="410"/>
        <end position="455"/>
    </location>
</feature>
<keyword evidence="10" id="KW-0472">Membrane</keyword>
<feature type="signal peptide" evidence="11">
    <location>
        <begin position="1"/>
        <end position="27"/>
    </location>
</feature>
<dbReference type="InterPro" id="IPR008979">
    <property type="entry name" value="Galactose-bd-like_sf"/>
</dbReference>
<dbReference type="PROSITE" id="PS50109">
    <property type="entry name" value="HIS_KIN"/>
    <property type="match status" value="1"/>
</dbReference>
<name>A0A927CP97_9BACL</name>
<dbReference type="EC" id="2.7.13.3" evidence="2"/>
<evidence type="ECO:0000256" key="10">
    <source>
        <dbReference type="SAM" id="Phobius"/>
    </source>
</evidence>
<feature type="transmembrane region" description="Helical" evidence="10">
    <location>
        <begin position="297"/>
        <end position="319"/>
    </location>
</feature>
<dbReference type="Gene3D" id="1.10.287.130">
    <property type="match status" value="1"/>
</dbReference>
<evidence type="ECO:0000313" key="13">
    <source>
        <dbReference type="EMBL" id="MBD2870278.1"/>
    </source>
</evidence>
<evidence type="ECO:0000256" key="2">
    <source>
        <dbReference type="ARBA" id="ARBA00012438"/>
    </source>
</evidence>
<gene>
    <name evidence="13" type="ORF">IDH41_16995</name>
</gene>
<dbReference type="InterPro" id="IPR003594">
    <property type="entry name" value="HATPase_dom"/>
</dbReference>
<dbReference type="InterPro" id="IPR036890">
    <property type="entry name" value="HATPase_C_sf"/>
</dbReference>
<keyword evidence="4" id="KW-0808">Transferase</keyword>
<dbReference type="GO" id="GO:0005524">
    <property type="term" value="F:ATP binding"/>
    <property type="evidence" value="ECO:0007669"/>
    <property type="project" value="UniProtKB-KW"/>
</dbReference>
<reference evidence="13" key="1">
    <citation type="submission" date="2020-09" db="EMBL/GenBank/DDBJ databases">
        <title>A novel bacterium of genus Paenibacillus, isolated from South China Sea.</title>
        <authorList>
            <person name="Huang H."/>
            <person name="Mo K."/>
            <person name="Hu Y."/>
        </authorList>
    </citation>
    <scope>NUCLEOTIDE SEQUENCE</scope>
    <source>
        <strain evidence="13">IB182493</strain>
    </source>
</reference>
<dbReference type="InterPro" id="IPR005467">
    <property type="entry name" value="His_kinase_dom"/>
</dbReference>
<dbReference type="PANTHER" id="PTHR43065">
    <property type="entry name" value="SENSOR HISTIDINE KINASE"/>
    <property type="match status" value="1"/>
</dbReference>
<dbReference type="InterPro" id="IPR003661">
    <property type="entry name" value="HisK_dim/P_dom"/>
</dbReference>
<evidence type="ECO:0000256" key="8">
    <source>
        <dbReference type="ARBA" id="ARBA00023012"/>
    </source>
</evidence>
<evidence type="ECO:0000256" key="9">
    <source>
        <dbReference type="SAM" id="Coils"/>
    </source>
</evidence>
<dbReference type="Gene3D" id="3.30.565.10">
    <property type="entry name" value="Histidine kinase-like ATPase, C-terminal domain"/>
    <property type="match status" value="1"/>
</dbReference>
<feature type="transmembrane region" description="Helical" evidence="10">
    <location>
        <begin position="269"/>
        <end position="285"/>
    </location>
</feature>
<keyword evidence="10" id="KW-1133">Transmembrane helix</keyword>
<dbReference type="PROSITE" id="PS51257">
    <property type="entry name" value="PROKAR_LIPOPROTEIN"/>
    <property type="match status" value="1"/>
</dbReference>
<keyword evidence="5" id="KW-0547">Nucleotide-binding</keyword>
<dbReference type="InterPro" id="IPR004358">
    <property type="entry name" value="Sig_transdc_His_kin-like_C"/>
</dbReference>
<keyword evidence="9" id="KW-0175">Coiled coil</keyword>
<protein>
    <recommendedName>
        <fullName evidence="2">histidine kinase</fullName>
        <ecNumber evidence="2">2.7.13.3</ecNumber>
    </recommendedName>
</protein>
<dbReference type="SUPFAM" id="SSF55874">
    <property type="entry name" value="ATPase domain of HSP90 chaperone/DNA topoisomerase II/histidine kinase"/>
    <property type="match status" value="1"/>
</dbReference>
<evidence type="ECO:0000256" key="4">
    <source>
        <dbReference type="ARBA" id="ARBA00022679"/>
    </source>
</evidence>
<feature type="chain" id="PRO_5037780700" description="histidine kinase" evidence="11">
    <location>
        <begin position="28"/>
        <end position="703"/>
    </location>
</feature>
<sequence length="703" mass="77661">MKKLYYGPLVLLLLLALLGGCSAPGNADPVPEARAGTIDLRGWSFGDDGSAKLNGEWAFYDGKLIGPDELPREGAGGYAKVPAFWSNHGYVKAGHGHGTYRLLVKLDERLQGRLMAVYMPFGIESAYRLWINGKEKAAAGKVGTSRAGMEAKYLPQTVVFPAADEVELVIQVSNYVQRTGGIWDELRLGYEEEVTEFRTMRVAQELFVAGGIVIMGMYHLGLYFIRRKDLTPLYFGGFCLLFGLRSLFLGEVVIHHVFPDMGFELYKKIEYIGQYFGPALFLLYVRKLFPEETHIGMVRFGTAVYGVLGVVVVAASASVFTPTLVLTHILLLVLAPYVVSVFIRAAIRRREGALFCCVLFVIMALTIFNDLLYYNSLIQSIDMAKFGVFAFIFAQAFLLSRKFSKAFYAVEELSNKQARWSQELEQTVDARTNELQKTLGDLKDAQRQLVESEKMAALGALVAGIAHEINTPVGVSVTAASHLGSKTDELAAALQSNKLKKSDLDHYVKLAGESSHIISYNLKRASELINGFKLVAADRSHESKRSFNVKSYLREVLVSLGPKLNKTKLEVILEGPDDAELFGYPGAFSQILTNLLMNSMIHAYEPGEEGVIRVAVRKDESTLILTYADDGRGMAPEVRDKIFDPFFTTNRGGGGTGLGMHIIYNLVTQTLGGRIECESEPGRGAVFTINLPLEEDEHDVSDR</sequence>
<dbReference type="PRINTS" id="PR00344">
    <property type="entry name" value="BCTRLSENSOR"/>
</dbReference>
<proteinExistence type="predicted"/>
<dbReference type="PANTHER" id="PTHR43065:SF47">
    <property type="match status" value="1"/>
</dbReference>
<comment type="caution">
    <text evidence="13">The sequence shown here is derived from an EMBL/GenBank/DDBJ whole genome shotgun (WGS) entry which is preliminary data.</text>
</comment>
<dbReference type="AlphaFoldDB" id="A0A927CP97"/>
<keyword evidence="7" id="KW-0067">ATP-binding</keyword>
<dbReference type="SUPFAM" id="SSF49785">
    <property type="entry name" value="Galactose-binding domain-like"/>
    <property type="match status" value="1"/>
</dbReference>